<keyword evidence="7" id="KW-1185">Reference proteome</keyword>
<dbReference type="GO" id="GO:0000976">
    <property type="term" value="F:transcription cis-regulatory region binding"/>
    <property type="evidence" value="ECO:0007669"/>
    <property type="project" value="TreeGrafter"/>
</dbReference>
<dbReference type="InterPro" id="IPR001647">
    <property type="entry name" value="HTH_TetR"/>
</dbReference>
<dbReference type="SUPFAM" id="SSF48498">
    <property type="entry name" value="Tetracyclin repressor-like, C-terminal domain"/>
    <property type="match status" value="1"/>
</dbReference>
<dbReference type="STRING" id="1246995.AFR_37160"/>
<evidence type="ECO:0000259" key="5">
    <source>
        <dbReference type="PROSITE" id="PS50977"/>
    </source>
</evidence>
<dbReference type="EMBL" id="CP006272">
    <property type="protein sequence ID" value="AGZ45686.1"/>
    <property type="molecule type" value="Genomic_DNA"/>
</dbReference>
<dbReference type="Gene3D" id="1.10.357.10">
    <property type="entry name" value="Tetracycline Repressor, domain 2"/>
    <property type="match status" value="1"/>
</dbReference>
<protein>
    <submittedName>
        <fullName evidence="6">TetR-type regulator</fullName>
    </submittedName>
</protein>
<dbReference type="InterPro" id="IPR049445">
    <property type="entry name" value="TetR_SbtR-like_C"/>
</dbReference>
<feature type="domain" description="HTH tetR-type" evidence="5">
    <location>
        <begin position="15"/>
        <end position="74"/>
    </location>
</feature>
<dbReference type="Pfam" id="PF21597">
    <property type="entry name" value="TetR_C_43"/>
    <property type="match status" value="1"/>
</dbReference>
<dbReference type="GO" id="GO:0003700">
    <property type="term" value="F:DNA-binding transcription factor activity"/>
    <property type="evidence" value="ECO:0007669"/>
    <property type="project" value="TreeGrafter"/>
</dbReference>
<evidence type="ECO:0000256" key="4">
    <source>
        <dbReference type="PROSITE-ProRule" id="PRU00335"/>
    </source>
</evidence>
<dbReference type="RefSeq" id="WP_023562022.1">
    <property type="nucleotide sequence ID" value="NC_022657.1"/>
</dbReference>
<dbReference type="eggNOG" id="COG1309">
    <property type="taxonomic scope" value="Bacteria"/>
</dbReference>
<dbReference type="PROSITE" id="PS50977">
    <property type="entry name" value="HTH_TETR_2"/>
    <property type="match status" value="1"/>
</dbReference>
<feature type="DNA-binding region" description="H-T-H motif" evidence="4">
    <location>
        <begin position="37"/>
        <end position="56"/>
    </location>
</feature>
<evidence type="ECO:0000256" key="1">
    <source>
        <dbReference type="ARBA" id="ARBA00023015"/>
    </source>
</evidence>
<sequence>MAPTTSTAALRADSARVRERMVAAAREAFVSGDTDLPMNAIAKAAGVGVGTMYRHFPTRQALLESMAAESFEALVTQARVAAAEPDIATGLAGLLRAALQCQLRDPSLAAVLATPTYACEETLELSRELGGASMELLERARVAGVIRPDVTADDMRRLMCGVRHAVVSGDDDGTVADRYLTIMIAGLKP</sequence>
<dbReference type="SUPFAM" id="SSF46689">
    <property type="entry name" value="Homeodomain-like"/>
    <property type="match status" value="1"/>
</dbReference>
<reference evidence="6 7" key="1">
    <citation type="journal article" date="2014" name="J. Biotechnol.">
        <title>Complete genome sequence of the actinobacterium Actinoplanes friuliensis HAG 010964, producer of the lipopeptide antibiotic friulimycin.</title>
        <authorList>
            <person name="Ruckert C."/>
            <person name="Szczepanowski R."/>
            <person name="Albersmeier A."/>
            <person name="Goesmann A."/>
            <person name="Fischer N."/>
            <person name="Steinkamper A."/>
            <person name="Puhler A."/>
            <person name="Biener R."/>
            <person name="Schwartz D."/>
            <person name="Kalinowski J."/>
        </authorList>
    </citation>
    <scope>NUCLEOTIDE SEQUENCE [LARGE SCALE GENOMIC DNA]</scope>
    <source>
        <strain evidence="6 7">DSM 7358</strain>
    </source>
</reference>
<dbReference type="InterPro" id="IPR036271">
    <property type="entry name" value="Tet_transcr_reg_TetR-rel_C_sf"/>
</dbReference>
<keyword evidence="3" id="KW-0804">Transcription</keyword>
<dbReference type="PRINTS" id="PR00455">
    <property type="entry name" value="HTHTETR"/>
</dbReference>
<evidence type="ECO:0000313" key="7">
    <source>
        <dbReference type="Proteomes" id="UP000017746"/>
    </source>
</evidence>
<dbReference type="PANTHER" id="PTHR30055">
    <property type="entry name" value="HTH-TYPE TRANSCRIPTIONAL REGULATOR RUTR"/>
    <property type="match status" value="1"/>
</dbReference>
<dbReference type="KEGG" id="afs:AFR_37160"/>
<dbReference type="Proteomes" id="UP000017746">
    <property type="component" value="Chromosome"/>
</dbReference>
<keyword evidence="1" id="KW-0805">Transcription regulation</keyword>
<dbReference type="OrthoDB" id="9795011at2"/>
<evidence type="ECO:0000313" key="6">
    <source>
        <dbReference type="EMBL" id="AGZ45686.1"/>
    </source>
</evidence>
<proteinExistence type="predicted"/>
<organism evidence="6 7">
    <name type="scientific">Actinoplanes friuliensis DSM 7358</name>
    <dbReference type="NCBI Taxonomy" id="1246995"/>
    <lineage>
        <taxon>Bacteria</taxon>
        <taxon>Bacillati</taxon>
        <taxon>Actinomycetota</taxon>
        <taxon>Actinomycetes</taxon>
        <taxon>Micromonosporales</taxon>
        <taxon>Micromonosporaceae</taxon>
        <taxon>Actinoplanes</taxon>
    </lineage>
</organism>
<name>U5WCN7_9ACTN</name>
<dbReference type="InterPro" id="IPR009057">
    <property type="entry name" value="Homeodomain-like_sf"/>
</dbReference>
<dbReference type="HOGENOM" id="CLU_069356_17_1_11"/>
<keyword evidence="2 4" id="KW-0238">DNA-binding</keyword>
<dbReference type="InterPro" id="IPR050109">
    <property type="entry name" value="HTH-type_TetR-like_transc_reg"/>
</dbReference>
<evidence type="ECO:0000256" key="2">
    <source>
        <dbReference type="ARBA" id="ARBA00023125"/>
    </source>
</evidence>
<dbReference type="PANTHER" id="PTHR30055:SF234">
    <property type="entry name" value="HTH-TYPE TRANSCRIPTIONAL REGULATOR BETI"/>
    <property type="match status" value="1"/>
</dbReference>
<dbReference type="Pfam" id="PF00440">
    <property type="entry name" value="TetR_N"/>
    <property type="match status" value="1"/>
</dbReference>
<evidence type="ECO:0000256" key="3">
    <source>
        <dbReference type="ARBA" id="ARBA00023163"/>
    </source>
</evidence>
<dbReference type="AlphaFoldDB" id="U5WCN7"/>
<dbReference type="PATRIC" id="fig|1246995.3.peg.7518"/>
<gene>
    <name evidence="6" type="ORF">AFR_37160</name>
</gene>
<accession>U5WCN7</accession>